<protein>
    <recommendedName>
        <fullName evidence="3">Concanavalin A-like lectin/glucanase</fullName>
    </recommendedName>
</protein>
<evidence type="ECO:0000313" key="2">
    <source>
        <dbReference type="Proteomes" id="UP000800036"/>
    </source>
</evidence>
<dbReference type="OrthoDB" id="5086500at2759"/>
<sequence>TLVLGKTPSPLTGDMAVYSGVTLDNGDLLQGTSMSAKLEDNFWCRYPSPTQWCNMAYVFRQKPQDHLHPSQQWDKTVAASPGQSVRAHYKLNEVTRLWDQNVYIDGKLVSTLSTSIDERGRHFSLVLECAIGKCAAVPAHGWQDVSVVLNSADLSFKHSSSWGQGVTGGVMTTPDDGKTWNLTSLSMPETQLPHHIEQALTSFQVYGEG</sequence>
<name>A0A6A5V8Z7_9PLEO</name>
<dbReference type="Proteomes" id="UP000800036">
    <property type="component" value="Unassembled WGS sequence"/>
</dbReference>
<evidence type="ECO:0008006" key="3">
    <source>
        <dbReference type="Google" id="ProtNLM"/>
    </source>
</evidence>
<feature type="non-terminal residue" evidence="1">
    <location>
        <position position="1"/>
    </location>
</feature>
<keyword evidence="2" id="KW-1185">Reference proteome</keyword>
<gene>
    <name evidence="1" type="ORF">BU23DRAFT_470944</name>
</gene>
<reference evidence="1" key="1">
    <citation type="journal article" date="2020" name="Stud. Mycol.">
        <title>101 Dothideomycetes genomes: a test case for predicting lifestyles and emergence of pathogens.</title>
        <authorList>
            <person name="Haridas S."/>
            <person name="Albert R."/>
            <person name="Binder M."/>
            <person name="Bloem J."/>
            <person name="Labutti K."/>
            <person name="Salamov A."/>
            <person name="Andreopoulos B."/>
            <person name="Baker S."/>
            <person name="Barry K."/>
            <person name="Bills G."/>
            <person name="Bluhm B."/>
            <person name="Cannon C."/>
            <person name="Castanera R."/>
            <person name="Culley D."/>
            <person name="Daum C."/>
            <person name="Ezra D."/>
            <person name="Gonzalez J."/>
            <person name="Henrissat B."/>
            <person name="Kuo A."/>
            <person name="Liang C."/>
            <person name="Lipzen A."/>
            <person name="Lutzoni F."/>
            <person name="Magnuson J."/>
            <person name="Mondo S."/>
            <person name="Nolan M."/>
            <person name="Ohm R."/>
            <person name="Pangilinan J."/>
            <person name="Park H.-J."/>
            <person name="Ramirez L."/>
            <person name="Alfaro M."/>
            <person name="Sun H."/>
            <person name="Tritt A."/>
            <person name="Yoshinaga Y."/>
            <person name="Zwiers L.-H."/>
            <person name="Turgeon B."/>
            <person name="Goodwin S."/>
            <person name="Spatafora J."/>
            <person name="Crous P."/>
            <person name="Grigoriev I."/>
        </authorList>
    </citation>
    <scope>NUCLEOTIDE SEQUENCE</scope>
    <source>
        <strain evidence="1">CBS 107.79</strain>
    </source>
</reference>
<evidence type="ECO:0000313" key="1">
    <source>
        <dbReference type="EMBL" id="KAF1971496.1"/>
    </source>
</evidence>
<accession>A0A6A5V8Z7</accession>
<dbReference type="EMBL" id="ML976693">
    <property type="protein sequence ID" value="KAF1971496.1"/>
    <property type="molecule type" value="Genomic_DNA"/>
</dbReference>
<dbReference type="AlphaFoldDB" id="A0A6A5V8Z7"/>
<organism evidence="1 2">
    <name type="scientific">Bimuria novae-zelandiae CBS 107.79</name>
    <dbReference type="NCBI Taxonomy" id="1447943"/>
    <lineage>
        <taxon>Eukaryota</taxon>
        <taxon>Fungi</taxon>
        <taxon>Dikarya</taxon>
        <taxon>Ascomycota</taxon>
        <taxon>Pezizomycotina</taxon>
        <taxon>Dothideomycetes</taxon>
        <taxon>Pleosporomycetidae</taxon>
        <taxon>Pleosporales</taxon>
        <taxon>Massarineae</taxon>
        <taxon>Didymosphaeriaceae</taxon>
        <taxon>Bimuria</taxon>
    </lineage>
</organism>
<proteinExistence type="predicted"/>